<evidence type="ECO:0000256" key="1">
    <source>
        <dbReference type="SAM" id="SignalP"/>
    </source>
</evidence>
<reference evidence="3 4" key="1">
    <citation type="journal article" date="2014" name="Int. J. Syst. Evol. Microbiol.">
        <title>Phaeodactylibacter xiamenensis gen. nov., sp. nov., a member of the family Saprospiraceae isolated from the marine alga Phaeodactylum tricornutum.</title>
        <authorList>
            <person name="Chen Z.Jr."/>
            <person name="Lei X."/>
            <person name="Lai Q."/>
            <person name="Li Y."/>
            <person name="Zhang B."/>
            <person name="Zhang J."/>
            <person name="Zhang H."/>
            <person name="Yang L."/>
            <person name="Zheng W."/>
            <person name="Tian Y."/>
            <person name="Yu Z."/>
            <person name="Xu H.Jr."/>
            <person name="Zheng T."/>
        </authorList>
    </citation>
    <scope>NUCLEOTIDE SEQUENCE [LARGE SCALE GENOMIC DNA]</scope>
    <source>
        <strain evidence="3 4">KD52</strain>
    </source>
</reference>
<dbReference type="STRING" id="1524460.IX84_16385"/>
<feature type="chain" id="PRO_5001947621" description="Periplasmic copper-binding protein NosD beta helix domain-containing protein" evidence="1">
    <location>
        <begin position="30"/>
        <end position="1267"/>
    </location>
</feature>
<dbReference type="Pfam" id="PF05048">
    <property type="entry name" value="NosD"/>
    <property type="match status" value="1"/>
</dbReference>
<gene>
    <name evidence="3" type="ORF">IX84_16385</name>
</gene>
<dbReference type="Gene3D" id="2.60.120.260">
    <property type="entry name" value="Galactose-binding domain-like"/>
    <property type="match status" value="1"/>
</dbReference>
<dbReference type="InterPro" id="IPR012334">
    <property type="entry name" value="Pectin_lyas_fold"/>
</dbReference>
<dbReference type="EMBL" id="JPOS01000038">
    <property type="protein sequence ID" value="KGE87226.1"/>
    <property type="molecule type" value="Genomic_DNA"/>
</dbReference>
<keyword evidence="1" id="KW-0732">Signal</keyword>
<dbReference type="AlphaFoldDB" id="A0A098S583"/>
<dbReference type="SUPFAM" id="SSF51126">
    <property type="entry name" value="Pectin lyase-like"/>
    <property type="match status" value="1"/>
</dbReference>
<dbReference type="Proteomes" id="UP000029736">
    <property type="component" value="Unassembled WGS sequence"/>
</dbReference>
<name>A0A098S583_9BACT</name>
<accession>A0A098S583</accession>
<feature type="signal peptide" evidence="1">
    <location>
        <begin position="1"/>
        <end position="29"/>
    </location>
</feature>
<evidence type="ECO:0000259" key="2">
    <source>
        <dbReference type="Pfam" id="PF05048"/>
    </source>
</evidence>
<dbReference type="Gene3D" id="2.160.20.10">
    <property type="entry name" value="Single-stranded right-handed beta-helix, Pectin lyase-like"/>
    <property type="match status" value="1"/>
</dbReference>
<comment type="caution">
    <text evidence="3">The sequence shown here is derived from an EMBL/GenBank/DDBJ whole genome shotgun (WGS) entry which is preliminary data.</text>
</comment>
<dbReference type="InterPro" id="IPR007742">
    <property type="entry name" value="NosD_dom"/>
</dbReference>
<evidence type="ECO:0000313" key="4">
    <source>
        <dbReference type="Proteomes" id="UP000029736"/>
    </source>
</evidence>
<keyword evidence="4" id="KW-1185">Reference proteome</keyword>
<protein>
    <recommendedName>
        <fullName evidence="2">Periplasmic copper-binding protein NosD beta helix domain-containing protein</fullName>
    </recommendedName>
</protein>
<sequence length="1267" mass="136238">MNVLNPPPPPRLLNWLAMLLLTTASPLSAQLLLQEGFEVESCVPVNLNCEPGLTELVDANNCLNGWSRWHGSPNISINNNPPEGTQALRLRWDLPENFPPNIFSEGVIANLPSGLAVGDEVQLSLQVFVNSGNDILIELLLSNGIQPIPLPNGGNSCLQQPVNPNNFQMLASIPADNLGSNWQTITVPCTQVTGNFNQLALRLATVNNPSNNGNQGSIFFDDIQLQKEPTFTEPTATITNITGDLCSGDALSVTYEICSDEDVILDFTPFASPASISIIPPSQSASVSSGMCKTFTFTYNETTELPLGAPITLGLNYTVSYDGSVCSYTSTGTLSQSLEKYCFAEEACLPDGQPFYALSGGNFSALLSEGLLPPAQAATTPQFLYFEGDAVVDFASYTFAQGSILYFDEGVELTVPNGNSLEGLKSEFNGCERMWKGITVEGGGFLSLESCTVSGAQYAVQALHNSTILIANNFFQDNYIGIYKPNTMSASPEQVNQPLPIAGNTFEGTAAGLLPPYPGQAPAPGTSGLAGIVASNCNLLEVGIGSTPNSNFFREVRNGLITFNTGLRLRGANISDLSGSFNPTTIAFPSAFANFHNLRGHGVFSGLNDNSAALVFIGYSHFEGLTRCTHIENQSGIATVNFDLNTSIDTKDGLIAANHSGSTVLKEVSDNNLEFEQYGIAGLNSSGVIPFFGVRGNTLTQLNNSSYPFTAGVLFSNAINPSGNSFVRDNSIGMTDADGHGVSLSFVDRVVVERNLVAHTGSSTLIKQEGAGIHLSESGDNNNIRENTVTFNMQAERHNTRGIEVLNTAYTYLCCNTTDGHRTGLRFKGACPDTRYRQNDFFDHDTGLRCESDAVTSLQAHAGNEWLGSYSIQKALHSGGSFEVANSLYLVNFSTNPPMTTMNPLPNVSTPNTPLLWILSDDGFEAENCEADQVCGETRNPKLSRYDSTAVEGEYLGAGEYGPTRDWRGRRSVYQKLQAHPELLNDNPLMTAFWEEAANTEVATVGEMENGTQRLFALDSEAEAQLAENGAQLEGYLLSIVQLDSILSTELSPVDSIAYQAERAELREMLEGALAQRSGWVADWYSGVPAEASGLLNAGGETATALQATANEWTVFQILLEMTATSSPALSSEQWQTLLQIAQQCPDEGGKGVLHARTVLAAYESMAYDDEALCNPEQPFQAPSSGSSTVSELRAYPNPVQNSVTLQWQDAAQELSLYRADGQRVAQFNLQATDRFLEVDLSAYPKGLCIAVVHLMDGSTQSVKVIK</sequence>
<evidence type="ECO:0000313" key="3">
    <source>
        <dbReference type="EMBL" id="KGE87226.1"/>
    </source>
</evidence>
<proteinExistence type="predicted"/>
<dbReference type="InterPro" id="IPR011050">
    <property type="entry name" value="Pectin_lyase_fold/virulence"/>
</dbReference>
<feature type="domain" description="Periplasmic copper-binding protein NosD beta helix" evidence="2">
    <location>
        <begin position="650"/>
        <end position="852"/>
    </location>
</feature>
<organism evidence="3 4">
    <name type="scientific">Phaeodactylibacter xiamenensis</name>
    <dbReference type="NCBI Taxonomy" id="1524460"/>
    <lineage>
        <taxon>Bacteria</taxon>
        <taxon>Pseudomonadati</taxon>
        <taxon>Bacteroidota</taxon>
        <taxon>Saprospiria</taxon>
        <taxon>Saprospirales</taxon>
        <taxon>Haliscomenobacteraceae</taxon>
        <taxon>Phaeodactylibacter</taxon>
    </lineage>
</organism>